<dbReference type="Gene3D" id="3.20.20.80">
    <property type="entry name" value="Glycosidases"/>
    <property type="match status" value="1"/>
</dbReference>
<feature type="chain" id="PRO_5045352514" evidence="5">
    <location>
        <begin position="20"/>
        <end position="506"/>
    </location>
</feature>
<keyword evidence="5" id="KW-0732">Signal</keyword>
<protein>
    <submittedName>
        <fullName evidence="7">Myrosinase 1</fullName>
    </submittedName>
</protein>
<dbReference type="InterPro" id="IPR001360">
    <property type="entry name" value="Glyco_hydro_1"/>
</dbReference>
<keyword evidence="3" id="KW-0326">Glycosidase</keyword>
<reference evidence="7" key="1">
    <citation type="submission" date="2025-08" db="UniProtKB">
        <authorList>
            <consortium name="RefSeq"/>
        </authorList>
    </citation>
    <scope>IDENTIFICATION</scope>
    <source>
        <tissue evidence="7">Thorax and Abdomen</tissue>
    </source>
</reference>
<dbReference type="InterPro" id="IPR017853">
    <property type="entry name" value="GH"/>
</dbReference>
<dbReference type="InterPro" id="IPR033132">
    <property type="entry name" value="GH_1_N_CS"/>
</dbReference>
<evidence type="ECO:0000256" key="3">
    <source>
        <dbReference type="ARBA" id="ARBA00023295"/>
    </source>
</evidence>
<feature type="signal peptide" evidence="5">
    <location>
        <begin position="1"/>
        <end position="19"/>
    </location>
</feature>
<evidence type="ECO:0000256" key="1">
    <source>
        <dbReference type="ARBA" id="ARBA00010838"/>
    </source>
</evidence>
<keyword evidence="2" id="KW-0378">Hydrolase</keyword>
<evidence type="ECO:0000313" key="6">
    <source>
        <dbReference type="Proteomes" id="UP000829291"/>
    </source>
</evidence>
<evidence type="ECO:0000256" key="4">
    <source>
        <dbReference type="RuleBase" id="RU003690"/>
    </source>
</evidence>
<dbReference type="PANTHER" id="PTHR10353">
    <property type="entry name" value="GLYCOSYL HYDROLASE"/>
    <property type="match status" value="1"/>
</dbReference>
<comment type="similarity">
    <text evidence="1 4">Belongs to the glycosyl hydrolase 1 family.</text>
</comment>
<dbReference type="GO" id="GO:0008422">
    <property type="term" value="F:beta-glucosidase activity"/>
    <property type="evidence" value="ECO:0007669"/>
    <property type="project" value="TreeGrafter"/>
</dbReference>
<sequence>MKHTLVLVLSWTIISYTSCDEIDSLTFPDGFLFGVATSSYQTEGAWNESDKGINMFDSWSHTCPECIRDRSHGDIACDSYHKYKEDITLTKQFGFNYYRFSISWARILPAGFTHYVNEEGIQHYKDIIKYLRKNSIEPMVTIYHYDHPQILEDMGGWTNELMVEWYADYARIIFQEFGPMVKIFTTVNEPQEMCAGYKDNGTAPGKLLPHNIGYYLCIHNLLKAHATAYHIYDEEFRASQNGIISINNPCSGQVLDDSNDTIAADTAFQFYCGMVGHPIYIGDYPPIVKKRVALVSKYQGYHKSRLPRFSPEWISYIKGTADYFALNQYTSEIVHSDPDEARGIYKSDSGITHVRKSTWHNSSIYWLKSVPEGFGNLLRKIKDEYNNPIVYITENGFPDHGELNDLDRINYFRSYLEELIIAVKRDDCRILSYTIWSLLDNWEFGYGYTTPFGIVKVNFNSTSRERTPKLSAYWWTEVIRTHRLQDVPKINDTLAKIESVWKSNHR</sequence>
<dbReference type="Proteomes" id="UP000829291">
    <property type="component" value="Chromosome 3"/>
</dbReference>
<keyword evidence="6" id="KW-1185">Reference proteome</keyword>
<proteinExistence type="inferred from homology"/>
<dbReference type="PRINTS" id="PR00131">
    <property type="entry name" value="GLHYDRLASE1"/>
</dbReference>
<dbReference type="AlphaFoldDB" id="A0A6J0C129"/>
<evidence type="ECO:0000313" key="7">
    <source>
        <dbReference type="RefSeq" id="XP_015520159.2"/>
    </source>
</evidence>
<evidence type="ECO:0000256" key="5">
    <source>
        <dbReference type="SAM" id="SignalP"/>
    </source>
</evidence>
<name>A0A6J0C129_NEOLC</name>
<gene>
    <name evidence="7" type="primary">LOC107224573</name>
</gene>
<organism evidence="7">
    <name type="scientific">Neodiprion lecontei</name>
    <name type="common">Redheaded pine sawfly</name>
    <dbReference type="NCBI Taxonomy" id="441921"/>
    <lineage>
        <taxon>Eukaryota</taxon>
        <taxon>Metazoa</taxon>
        <taxon>Ecdysozoa</taxon>
        <taxon>Arthropoda</taxon>
        <taxon>Hexapoda</taxon>
        <taxon>Insecta</taxon>
        <taxon>Pterygota</taxon>
        <taxon>Neoptera</taxon>
        <taxon>Endopterygota</taxon>
        <taxon>Hymenoptera</taxon>
        <taxon>Tenthredinoidea</taxon>
        <taxon>Diprionidae</taxon>
        <taxon>Diprioninae</taxon>
        <taxon>Neodiprion</taxon>
    </lineage>
</organism>
<dbReference type="GeneID" id="107224573"/>
<dbReference type="PANTHER" id="PTHR10353:SF36">
    <property type="entry name" value="LP05116P"/>
    <property type="match status" value="1"/>
</dbReference>
<dbReference type="InParanoid" id="A0A6J0C129"/>
<dbReference type="RefSeq" id="XP_015520159.2">
    <property type="nucleotide sequence ID" value="XM_015664673.2"/>
</dbReference>
<dbReference type="GO" id="GO:0005975">
    <property type="term" value="P:carbohydrate metabolic process"/>
    <property type="evidence" value="ECO:0007669"/>
    <property type="project" value="InterPro"/>
</dbReference>
<dbReference type="PROSITE" id="PS00653">
    <property type="entry name" value="GLYCOSYL_HYDROL_F1_2"/>
    <property type="match status" value="1"/>
</dbReference>
<dbReference type="Pfam" id="PF00232">
    <property type="entry name" value="Glyco_hydro_1"/>
    <property type="match status" value="1"/>
</dbReference>
<dbReference type="OrthoDB" id="65569at2759"/>
<dbReference type="SUPFAM" id="SSF51445">
    <property type="entry name" value="(Trans)glycosidases"/>
    <property type="match status" value="1"/>
</dbReference>
<evidence type="ECO:0000256" key="2">
    <source>
        <dbReference type="ARBA" id="ARBA00022801"/>
    </source>
</evidence>
<accession>A0A6J0C129</accession>
<dbReference type="KEGG" id="nlo:107224573"/>
<dbReference type="FunCoup" id="A0A6J0C129">
    <property type="interactions" value="2"/>
</dbReference>